<evidence type="ECO:0000256" key="5">
    <source>
        <dbReference type="ARBA" id="ARBA00011853"/>
    </source>
</evidence>
<dbReference type="PANTHER" id="PTHR43016">
    <property type="entry name" value="PRESEQUENCE PROTEASE"/>
    <property type="match status" value="1"/>
</dbReference>
<evidence type="ECO:0000256" key="7">
    <source>
        <dbReference type="ARBA" id="ARBA00022670"/>
    </source>
</evidence>
<dbReference type="InterPro" id="IPR007863">
    <property type="entry name" value="Peptidase_M16_C"/>
</dbReference>
<evidence type="ECO:0000256" key="12">
    <source>
        <dbReference type="ARBA" id="ARBA00023049"/>
    </source>
</evidence>
<evidence type="ECO:0000256" key="9">
    <source>
        <dbReference type="ARBA" id="ARBA00022801"/>
    </source>
</evidence>
<dbReference type="InterPro" id="IPR011249">
    <property type="entry name" value="Metalloenz_LuxS/M16"/>
</dbReference>
<feature type="domain" description="Peptidase M16C associated" evidence="16">
    <location>
        <begin position="486"/>
        <end position="733"/>
    </location>
</feature>
<sequence>MSTQLGITSRILHTRVRSYSTKAFLTPGHRLHGYEVQQVRKIAELELTAISLKHEATGAQHLHIDREDSNNVFAVGFHTPVENNTGVPHILEHTTLCGSKKYPVRDPFFKMLNRSLASFMNAFTASDYTIYPFATANKVDYSNLRDVYMDAVFHPKLDRLDFKQEGWRLENEVPTDSTTPIQFKGVVYNEMKGQTSDMNYLFYCRVQQAMFPGTTYEYVSGGDPKYITDLTHQQLLDFHKKHYHPSNSRFYTYGNFPLEEHLKAIGEKLEDFKQSDIPFVNKVVKPWSGPKHVDTTCALDPLSPPDRQIKLSMSFLTNQTVDTFETFSMRLLSYLLLDGHASPMYKALIDSNLGSEFSANTGYDNSTSTSCLSIGLQGVRDEDVQKVQETIKSVLKEVRETGFDSKRIEAAIHQMELSQKHKTADFGLNIMHGISYSWFNGADPLDALEVNKNLARFKSELAHGNYFEKLIDRYLLNNPHTLSFVMRPDENYTANLSTEEQTRLQEKVKALTEQDKLDISTDTKDLLISQEKKEDISCLPTLQLSDIAPKAKHNALEHTGICNTPVQWRTTSTNGITYFRAISSMPSLSDDLKLYVPLFCDALLSLGTHQQSMAEIDDEIRLYTGGLRASTIVSTNHSDIDHAEEGIVLVGNCLDRNIEKMYTILSKLIHETNFDNVEKLKTLINSNASSMVNSVADSGHIFARTFAGSSLTPSMRNTELTGGLTQVKFMNQLAAKEDISNVVEKLKEIASIVLTQSSLRVAVTCGEDAVESNTKSLVNFIQDLPAESKKAIPAEPTVFVPEYKKTFFPLPFQVNFAAKALRGVPYTHEDGASLQVLSSLMTTHYLHKEIREKNGAYGGGARYGGLSGLFSFYSYRDPRSLATLDVFRNSIKWVQARKFTDQELTESKLSIFQGVDAPQSVSEEGMLEFVNGISDEMMRWRRESLLKVNQEDIKRVAHEYLEKSFSTALLGESTQTDNLAKDWEVNRL</sequence>
<comment type="similarity">
    <text evidence="4">Belongs to the peptidase M16 family. PreP subfamily.</text>
</comment>
<organism evidence="17 18">
    <name type="scientific">Rhizopus oryzae</name>
    <name type="common">Mucormycosis agent</name>
    <name type="synonym">Rhizopus arrhizus var. delemar</name>
    <dbReference type="NCBI Taxonomy" id="64495"/>
    <lineage>
        <taxon>Eukaryota</taxon>
        <taxon>Fungi</taxon>
        <taxon>Fungi incertae sedis</taxon>
        <taxon>Mucoromycota</taxon>
        <taxon>Mucoromycotina</taxon>
        <taxon>Mucoromycetes</taxon>
        <taxon>Mucorales</taxon>
        <taxon>Mucorineae</taxon>
        <taxon>Rhizopodaceae</taxon>
        <taxon>Rhizopus</taxon>
    </lineage>
</organism>
<dbReference type="InterPro" id="IPR011765">
    <property type="entry name" value="Pept_M16_N"/>
</dbReference>
<keyword evidence="11" id="KW-0809">Transit peptide</keyword>
<evidence type="ECO:0000256" key="3">
    <source>
        <dbReference type="ARBA" id="ARBA00004569"/>
    </source>
</evidence>
<comment type="function">
    <text evidence="15">Degrades mitochondrial transit peptides after their cleavage in the intermembrane space or in the matrix, and presequence peptides; clearance of these peptides is required to keep the presequence processing machinery running. Preferentially cleaves the N-terminal side of paired basic amino acid residues. Also degrades other unstructured peptides. May function as an ATP-dependent peptidase as opposed to a metalloendopeptidase.</text>
</comment>
<dbReference type="GO" id="GO:0004222">
    <property type="term" value="F:metalloendopeptidase activity"/>
    <property type="evidence" value="ECO:0007669"/>
    <property type="project" value="TreeGrafter"/>
</dbReference>
<evidence type="ECO:0000256" key="4">
    <source>
        <dbReference type="ARBA" id="ARBA00007575"/>
    </source>
</evidence>
<evidence type="ECO:0000313" key="17">
    <source>
        <dbReference type="EMBL" id="KAG1304738.1"/>
    </source>
</evidence>
<keyword evidence="18" id="KW-1185">Reference proteome</keyword>
<dbReference type="FunFam" id="3.30.830.10:FF:000011">
    <property type="entry name" value="Presequence protease, mitochondrial"/>
    <property type="match status" value="1"/>
</dbReference>
<keyword evidence="7" id="KW-0645">Protease</keyword>
<comment type="subcellular location">
    <subcellularLocation>
        <location evidence="3">Mitochondrion intermembrane space</location>
    </subcellularLocation>
    <subcellularLocation>
        <location evidence="2">Mitochondrion matrix</location>
    </subcellularLocation>
</comment>
<evidence type="ECO:0000256" key="11">
    <source>
        <dbReference type="ARBA" id="ARBA00022946"/>
    </source>
</evidence>
<keyword evidence="13" id="KW-0496">Mitochondrion</keyword>
<evidence type="ECO:0000259" key="16">
    <source>
        <dbReference type="SMART" id="SM01264"/>
    </source>
</evidence>
<gene>
    <name evidence="17" type="ORF">G6F64_008949</name>
</gene>
<evidence type="ECO:0000256" key="10">
    <source>
        <dbReference type="ARBA" id="ARBA00022833"/>
    </source>
</evidence>
<evidence type="ECO:0000313" key="18">
    <source>
        <dbReference type="Proteomes" id="UP000716291"/>
    </source>
</evidence>
<dbReference type="GO" id="GO:0005759">
    <property type="term" value="C:mitochondrial matrix"/>
    <property type="evidence" value="ECO:0007669"/>
    <property type="project" value="UniProtKB-SubCell"/>
</dbReference>
<dbReference type="GO" id="GO:0046872">
    <property type="term" value="F:metal ion binding"/>
    <property type="evidence" value="ECO:0007669"/>
    <property type="project" value="UniProtKB-KW"/>
</dbReference>
<dbReference type="AlphaFoldDB" id="A0A9P6X427"/>
<dbReference type="Gene3D" id="3.30.830.10">
    <property type="entry name" value="Metalloenzyme, LuxS/M16 peptidase-like"/>
    <property type="match status" value="4"/>
</dbReference>
<dbReference type="SUPFAM" id="SSF63411">
    <property type="entry name" value="LuxS/MPP-like metallohydrolase"/>
    <property type="match status" value="4"/>
</dbReference>
<dbReference type="FunFam" id="3.30.830.10:FF:000009">
    <property type="entry name" value="Presequence protease, mitochondrial"/>
    <property type="match status" value="1"/>
</dbReference>
<comment type="caution">
    <text evidence="17">The sequence shown here is derived from an EMBL/GenBank/DDBJ whole genome shotgun (WGS) entry which is preliminary data.</text>
</comment>
<name>A0A9P6X427_RHIOR</name>
<evidence type="ECO:0000256" key="13">
    <source>
        <dbReference type="ARBA" id="ARBA00023128"/>
    </source>
</evidence>
<evidence type="ECO:0000256" key="2">
    <source>
        <dbReference type="ARBA" id="ARBA00004305"/>
    </source>
</evidence>
<accession>A0A9P6X427</accession>
<evidence type="ECO:0000256" key="15">
    <source>
        <dbReference type="ARBA" id="ARBA00045897"/>
    </source>
</evidence>
<dbReference type="Pfam" id="PF08367">
    <property type="entry name" value="M16C_assoc"/>
    <property type="match status" value="1"/>
</dbReference>
<evidence type="ECO:0000256" key="6">
    <source>
        <dbReference type="ARBA" id="ARBA00020167"/>
    </source>
</evidence>
<dbReference type="SMART" id="SM01264">
    <property type="entry name" value="M16C_associated"/>
    <property type="match status" value="1"/>
</dbReference>
<dbReference type="EMBL" id="JAANQT010001547">
    <property type="protein sequence ID" value="KAG1304738.1"/>
    <property type="molecule type" value="Genomic_DNA"/>
</dbReference>
<dbReference type="GO" id="GO:0016485">
    <property type="term" value="P:protein processing"/>
    <property type="evidence" value="ECO:0007669"/>
    <property type="project" value="TreeGrafter"/>
</dbReference>
<protein>
    <recommendedName>
        <fullName evidence="6">Presequence protease, mitochondrial</fullName>
    </recommendedName>
    <alternativeName>
        <fullName evidence="14">Pitrilysin metalloproteinase</fullName>
    </alternativeName>
</protein>
<evidence type="ECO:0000256" key="14">
    <source>
        <dbReference type="ARBA" id="ARBA00034552"/>
    </source>
</evidence>
<comment type="subunit">
    <text evidence="5">Monomer and homodimer; homodimerization is induced by binding of the substrate.</text>
</comment>
<dbReference type="InterPro" id="IPR055130">
    <property type="entry name" value="PreP_C"/>
</dbReference>
<dbReference type="GO" id="GO:0005758">
    <property type="term" value="C:mitochondrial intermembrane space"/>
    <property type="evidence" value="ECO:0007669"/>
    <property type="project" value="UniProtKB-SubCell"/>
</dbReference>
<comment type="cofactor">
    <cofactor evidence="1">
        <name>Zn(2+)</name>
        <dbReference type="ChEBI" id="CHEBI:29105"/>
    </cofactor>
</comment>
<reference evidence="17" key="1">
    <citation type="journal article" date="2020" name="Microb. Genom.">
        <title>Genetic diversity of clinical and environmental Mucorales isolates obtained from an investigation of mucormycosis cases among solid organ transplant recipients.</title>
        <authorList>
            <person name="Nguyen M.H."/>
            <person name="Kaul D."/>
            <person name="Muto C."/>
            <person name="Cheng S.J."/>
            <person name="Richter R.A."/>
            <person name="Bruno V.M."/>
            <person name="Liu G."/>
            <person name="Beyhan S."/>
            <person name="Sundermann A.J."/>
            <person name="Mounaud S."/>
            <person name="Pasculle A.W."/>
            <person name="Nierman W.C."/>
            <person name="Driscoll E."/>
            <person name="Cumbie R."/>
            <person name="Clancy C.J."/>
            <person name="Dupont C.L."/>
        </authorList>
    </citation>
    <scope>NUCLEOTIDE SEQUENCE</scope>
    <source>
        <strain evidence="17">GL11</strain>
    </source>
</reference>
<keyword evidence="8" id="KW-0479">Metal-binding</keyword>
<keyword evidence="10" id="KW-0862">Zinc</keyword>
<dbReference type="Pfam" id="PF05193">
    <property type="entry name" value="Peptidase_M16_C"/>
    <property type="match status" value="1"/>
</dbReference>
<keyword evidence="12" id="KW-0482">Metalloprotease</keyword>
<keyword evidence="9" id="KW-0378">Hydrolase</keyword>
<dbReference type="FunFam" id="3.30.830.10:FF:000013">
    <property type="entry name" value="Mitochondrial presequence protease"/>
    <property type="match status" value="1"/>
</dbReference>
<dbReference type="PANTHER" id="PTHR43016:SF13">
    <property type="entry name" value="PRESEQUENCE PROTEASE, MITOCHONDRIAL"/>
    <property type="match status" value="1"/>
</dbReference>
<dbReference type="Pfam" id="PF00675">
    <property type="entry name" value="Peptidase_M16"/>
    <property type="match status" value="1"/>
</dbReference>
<evidence type="ECO:0000256" key="1">
    <source>
        <dbReference type="ARBA" id="ARBA00001947"/>
    </source>
</evidence>
<proteinExistence type="inferred from homology"/>
<dbReference type="Pfam" id="PF22516">
    <property type="entry name" value="PreP_C"/>
    <property type="match status" value="1"/>
</dbReference>
<evidence type="ECO:0000256" key="8">
    <source>
        <dbReference type="ARBA" id="ARBA00022723"/>
    </source>
</evidence>
<dbReference type="Proteomes" id="UP000716291">
    <property type="component" value="Unassembled WGS sequence"/>
</dbReference>
<dbReference type="InterPro" id="IPR013578">
    <property type="entry name" value="Peptidase_M16C_assoc"/>
</dbReference>